<organism evidence="1 2">
    <name type="scientific">Diphasiastrum complanatum</name>
    <name type="common">Issler's clubmoss</name>
    <name type="synonym">Lycopodium complanatum</name>
    <dbReference type="NCBI Taxonomy" id="34168"/>
    <lineage>
        <taxon>Eukaryota</taxon>
        <taxon>Viridiplantae</taxon>
        <taxon>Streptophyta</taxon>
        <taxon>Embryophyta</taxon>
        <taxon>Tracheophyta</taxon>
        <taxon>Lycopodiopsida</taxon>
        <taxon>Lycopodiales</taxon>
        <taxon>Lycopodiaceae</taxon>
        <taxon>Lycopodioideae</taxon>
        <taxon>Diphasiastrum</taxon>
    </lineage>
</organism>
<sequence>MDSGGGGKEPGIATPFDVDEKFHPSLALIQGSHVSPAAGQPLQLFQAVDHALAGQYEEAKPAADIDTTAVVAVAVAERVQDKTSRLPRWSRHETLVLMEAKRVAEATLKKNREDRKKVGQDDKAREGGSFKGKWIMESKWLLISIFCKQRGVDREANQCRKRWGNLFGDYKRIKEWQRVSGAESFWEMRNDVKKENKLPNSFDSEVFDAMEKLMGRKPGSLPETVSENGRPTSEEVLFSDIEHPVQEEDAAAGVAGGVGSSTPAPDSCEGKSQTHVLGWKKRKQACLVDPNEHKDPLLLLLGHSCKKLVSHVEAQNHMIQLDRAERKEQSDSLLSVLGKLVSTLIKIADKL</sequence>
<proteinExistence type="predicted"/>
<evidence type="ECO:0000313" key="1">
    <source>
        <dbReference type="EMBL" id="KAJ7534589.1"/>
    </source>
</evidence>
<keyword evidence="2" id="KW-1185">Reference proteome</keyword>
<protein>
    <submittedName>
        <fullName evidence="1">Uncharacterized protein</fullName>
    </submittedName>
</protein>
<gene>
    <name evidence="1" type="ORF">O6H91_13G101300</name>
</gene>
<name>A0ACC2BXW4_DIPCM</name>
<evidence type="ECO:0000313" key="2">
    <source>
        <dbReference type="Proteomes" id="UP001162992"/>
    </source>
</evidence>
<reference evidence="2" key="1">
    <citation type="journal article" date="2024" name="Proc. Natl. Acad. Sci. U.S.A.">
        <title>Extraordinary preservation of gene collinearity over three hundred million years revealed in homosporous lycophytes.</title>
        <authorList>
            <person name="Li C."/>
            <person name="Wickell D."/>
            <person name="Kuo L.Y."/>
            <person name="Chen X."/>
            <person name="Nie B."/>
            <person name="Liao X."/>
            <person name="Peng D."/>
            <person name="Ji J."/>
            <person name="Jenkins J."/>
            <person name="Williams M."/>
            <person name="Shu S."/>
            <person name="Plott C."/>
            <person name="Barry K."/>
            <person name="Rajasekar S."/>
            <person name="Grimwood J."/>
            <person name="Han X."/>
            <person name="Sun S."/>
            <person name="Hou Z."/>
            <person name="He W."/>
            <person name="Dai G."/>
            <person name="Sun C."/>
            <person name="Schmutz J."/>
            <person name="Leebens-Mack J.H."/>
            <person name="Li F.W."/>
            <person name="Wang L."/>
        </authorList>
    </citation>
    <scope>NUCLEOTIDE SEQUENCE [LARGE SCALE GENOMIC DNA]</scope>
    <source>
        <strain evidence="2">cv. PW_Plant_1</strain>
    </source>
</reference>
<comment type="caution">
    <text evidence="1">The sequence shown here is derived from an EMBL/GenBank/DDBJ whole genome shotgun (WGS) entry which is preliminary data.</text>
</comment>
<dbReference type="EMBL" id="CM055104">
    <property type="protein sequence ID" value="KAJ7534589.1"/>
    <property type="molecule type" value="Genomic_DNA"/>
</dbReference>
<accession>A0ACC2BXW4</accession>
<dbReference type="Proteomes" id="UP001162992">
    <property type="component" value="Chromosome 13"/>
</dbReference>